<protein>
    <recommendedName>
        <fullName evidence="5">N-acetyltransferase ESCO zinc-finger domain-containing protein</fullName>
    </recommendedName>
</protein>
<evidence type="ECO:0008006" key="5">
    <source>
        <dbReference type="Google" id="ProtNLM"/>
    </source>
</evidence>
<dbReference type="Proteomes" id="UP000516786">
    <property type="component" value="Plasmid pZXPA-20-602k"/>
</dbReference>
<accession>A0A1X0ZVY4</accession>
<gene>
    <name evidence="1" type="ORF">B7H17_19750</name>
    <name evidence="2" type="ORF">ID616_31675</name>
</gene>
<sequence length="395" mass="45092">MATNISRETLTKLCEILVEKRNTSARREGLTRFERQALKEGVARNTDIGDYLITTETRAFSIIEHIFEELLVPFGIAQQSVGRRPVDPEDEITLTQALNAVDATALIIGLQRVGLQVEPSRLVRELTKTLDGREVLTSNELEIVLYDHYVGRRRTVLNAAQGPIHPLWPETTHQDEAGYRFTMKWDGDAVVWLEVLGPRYRKPEPQEHTICEYCGHSYYTNNTQEARIHSEVHSRKKQMIDPQPDEQFAERLSALGRAGELVDQSSPLWMHGAVCDRAFEFKREFKYDFVQWDGSSTRRAGEDWQGWLFAADDMGAIAGACGFMRRDGAIEGPEWSLQWIWLAPKYRRAGLLEARWPSFLQAYGDFDIERPLSPAMQAFVRKHGTQSQQAALPAE</sequence>
<organism evidence="1 3">
    <name type="scientific">Pseudomonas putida</name>
    <name type="common">Arthrobacter siderocapsulatus</name>
    <dbReference type="NCBI Taxonomy" id="303"/>
    <lineage>
        <taxon>Bacteria</taxon>
        <taxon>Pseudomonadati</taxon>
        <taxon>Pseudomonadota</taxon>
        <taxon>Gammaproteobacteria</taxon>
        <taxon>Pseudomonadales</taxon>
        <taxon>Pseudomonadaceae</taxon>
        <taxon>Pseudomonas</taxon>
    </lineage>
</organism>
<dbReference type="EMBL" id="CP061724">
    <property type="protein sequence ID" value="QOD01165.1"/>
    <property type="molecule type" value="Genomic_DNA"/>
</dbReference>
<dbReference type="Proteomes" id="UP000193675">
    <property type="component" value="Unassembled WGS sequence"/>
</dbReference>
<dbReference type="SUPFAM" id="SSF55729">
    <property type="entry name" value="Acyl-CoA N-acyltransferases (Nat)"/>
    <property type="match status" value="1"/>
</dbReference>
<evidence type="ECO:0000313" key="4">
    <source>
        <dbReference type="Proteomes" id="UP000516786"/>
    </source>
</evidence>
<reference evidence="2 4" key="2">
    <citation type="submission" date="2020-09" db="EMBL/GenBank/DDBJ databases">
        <title>Co-existence of a novel multidrug-resistance efflux pump with carbapenem resistance gene blaVIM-2 in one megaplasmid in Pseudomonas putida.</title>
        <authorList>
            <person name="Peng K."/>
            <person name="Li R."/>
        </authorList>
    </citation>
    <scope>NUCLEOTIDE SEQUENCE [LARGE SCALE GENOMIC DNA]</scope>
    <source>
        <strain evidence="2 4">ZXPA-20</strain>
        <plasmid evidence="2 4">pZXPA-20-602k</plasmid>
    </source>
</reference>
<dbReference type="AlphaFoldDB" id="A0A1X0ZVY4"/>
<reference evidence="1 3" key="1">
    <citation type="submission" date="2017-04" db="EMBL/GenBank/DDBJ databases">
        <title>Presence of VIM-2 positive Pseudomonas species in chickens and their surrounding environment.</title>
        <authorList>
            <person name="Zhang R."/>
        </authorList>
    </citation>
    <scope>NUCLEOTIDE SEQUENCE [LARGE SCALE GENOMIC DNA]</scope>
    <source>
        <strain evidence="1 3">DZ-C18</strain>
    </source>
</reference>
<dbReference type="EMBL" id="NBWC01000031">
    <property type="protein sequence ID" value="ORL61947.1"/>
    <property type="molecule type" value="Genomic_DNA"/>
</dbReference>
<evidence type="ECO:0000313" key="2">
    <source>
        <dbReference type="EMBL" id="QOD01165.1"/>
    </source>
</evidence>
<proteinExistence type="predicted"/>
<keyword evidence="2" id="KW-0614">Plasmid</keyword>
<dbReference type="InterPro" id="IPR016181">
    <property type="entry name" value="Acyl_CoA_acyltransferase"/>
</dbReference>
<evidence type="ECO:0000313" key="3">
    <source>
        <dbReference type="Proteomes" id="UP000193675"/>
    </source>
</evidence>
<geneLocation type="plasmid" evidence="2 4">
    <name>pZXPA-20-602k</name>
</geneLocation>
<dbReference type="OrthoDB" id="4247303at2"/>
<dbReference type="RefSeq" id="WP_084851942.1">
    <property type="nucleotide sequence ID" value="NZ_CP061724.1"/>
</dbReference>
<name>A0A1X0ZVY4_PSEPU</name>
<evidence type="ECO:0000313" key="1">
    <source>
        <dbReference type="EMBL" id="ORL61947.1"/>
    </source>
</evidence>